<evidence type="ECO:0000256" key="3">
    <source>
        <dbReference type="ARBA" id="ARBA00015377"/>
    </source>
</evidence>
<dbReference type="NCBIfam" id="TIGR00589">
    <property type="entry name" value="ogt"/>
    <property type="match status" value="1"/>
</dbReference>
<dbReference type="InterPro" id="IPR036217">
    <property type="entry name" value="MethylDNA_cys_MeTrfase_DNAb"/>
</dbReference>
<evidence type="ECO:0000256" key="2">
    <source>
        <dbReference type="ARBA" id="ARBA00011918"/>
    </source>
</evidence>
<dbReference type="PANTHER" id="PTHR10815">
    <property type="entry name" value="METHYLATED-DNA--PROTEIN-CYSTEINE METHYLTRANSFERASE"/>
    <property type="match status" value="1"/>
</dbReference>
<keyword evidence="7" id="KW-1185">Reference proteome</keyword>
<name>A0ABR3T590_9PEZI</name>
<sequence>MSRAVTEYQERVYALLQQIPEGRVASYAALARALGSSARAVGGALRSNPFAPEIPCHRCIASSGFIGGYKGDWRNVPSGQNCEKKLSILADEGVCFDDQGMLVDRSRWWEEFKA</sequence>
<evidence type="ECO:0000259" key="5">
    <source>
        <dbReference type="Pfam" id="PF01035"/>
    </source>
</evidence>
<protein>
    <recommendedName>
        <fullName evidence="3">Methylated-DNA--protein-cysteine methyltransferase</fullName>
        <ecNumber evidence="2">2.1.1.63</ecNumber>
    </recommendedName>
</protein>
<accession>A0ABR3T590</accession>
<proteinExistence type="inferred from homology"/>
<comment type="similarity">
    <text evidence="1">Belongs to the MGMT family.</text>
</comment>
<reference evidence="6 7" key="1">
    <citation type="journal article" date="2023" name="Plant Dis.">
        <title>First Report of Diplodia intermedia Causing Canker and Dieback Diseases on Apple Trees in Canada.</title>
        <authorList>
            <person name="Ellouze W."/>
            <person name="Ilyukhin E."/>
            <person name="Sulman M."/>
            <person name="Ali S."/>
        </authorList>
    </citation>
    <scope>NUCLEOTIDE SEQUENCE [LARGE SCALE GENOMIC DNA]</scope>
    <source>
        <strain evidence="6 7">M45-28</strain>
    </source>
</reference>
<dbReference type="InterPro" id="IPR014048">
    <property type="entry name" value="MethylDNA_cys_MeTrfase_DNA-bd"/>
</dbReference>
<dbReference type="Proteomes" id="UP001521184">
    <property type="component" value="Unassembled WGS sequence"/>
</dbReference>
<keyword evidence="4" id="KW-0227">DNA damage</keyword>
<dbReference type="CDD" id="cd06445">
    <property type="entry name" value="ATase"/>
    <property type="match status" value="1"/>
</dbReference>
<comment type="caution">
    <text evidence="6">The sequence shown here is derived from an EMBL/GenBank/DDBJ whole genome shotgun (WGS) entry which is preliminary data.</text>
</comment>
<dbReference type="SUPFAM" id="SSF46767">
    <property type="entry name" value="Methylated DNA-protein cysteine methyltransferase, C-terminal domain"/>
    <property type="match status" value="1"/>
</dbReference>
<dbReference type="Pfam" id="PF01035">
    <property type="entry name" value="DNA_binding_1"/>
    <property type="match status" value="1"/>
</dbReference>
<dbReference type="Gene3D" id="1.10.10.10">
    <property type="entry name" value="Winged helix-like DNA-binding domain superfamily/Winged helix DNA-binding domain"/>
    <property type="match status" value="1"/>
</dbReference>
<evidence type="ECO:0000313" key="6">
    <source>
        <dbReference type="EMBL" id="KAL1634652.1"/>
    </source>
</evidence>
<dbReference type="EC" id="2.1.1.63" evidence="2"/>
<dbReference type="EMBL" id="JAKEKT020000128">
    <property type="protein sequence ID" value="KAL1634652.1"/>
    <property type="molecule type" value="Genomic_DNA"/>
</dbReference>
<evidence type="ECO:0000256" key="4">
    <source>
        <dbReference type="ARBA" id="ARBA00022763"/>
    </source>
</evidence>
<organism evidence="6 7">
    <name type="scientific">Diplodia intermedia</name>
    <dbReference type="NCBI Taxonomy" id="856260"/>
    <lineage>
        <taxon>Eukaryota</taxon>
        <taxon>Fungi</taxon>
        <taxon>Dikarya</taxon>
        <taxon>Ascomycota</taxon>
        <taxon>Pezizomycotina</taxon>
        <taxon>Dothideomycetes</taxon>
        <taxon>Dothideomycetes incertae sedis</taxon>
        <taxon>Botryosphaeriales</taxon>
        <taxon>Botryosphaeriaceae</taxon>
        <taxon>Diplodia</taxon>
    </lineage>
</organism>
<feature type="domain" description="Methylated-DNA-[protein]-cysteine S-methyltransferase DNA binding" evidence="5">
    <location>
        <begin position="8"/>
        <end position="94"/>
    </location>
</feature>
<dbReference type="PANTHER" id="PTHR10815:SF13">
    <property type="entry name" value="METHYLATED-DNA--PROTEIN-CYSTEINE METHYLTRANSFERASE"/>
    <property type="match status" value="1"/>
</dbReference>
<gene>
    <name evidence="6" type="ORF">SLS58_010594</name>
</gene>
<dbReference type="InterPro" id="IPR036388">
    <property type="entry name" value="WH-like_DNA-bd_sf"/>
</dbReference>
<evidence type="ECO:0000313" key="7">
    <source>
        <dbReference type="Proteomes" id="UP001521184"/>
    </source>
</evidence>
<evidence type="ECO:0000256" key="1">
    <source>
        <dbReference type="ARBA" id="ARBA00008711"/>
    </source>
</evidence>